<dbReference type="GO" id="GO:0005886">
    <property type="term" value="C:plasma membrane"/>
    <property type="evidence" value="ECO:0007669"/>
    <property type="project" value="UniProtKB-SubCell"/>
</dbReference>
<feature type="transmembrane region" description="Helical" evidence="3">
    <location>
        <begin position="541"/>
        <end position="563"/>
    </location>
</feature>
<feature type="repeat" description="ANK" evidence="2">
    <location>
        <begin position="140"/>
        <end position="164"/>
    </location>
</feature>
<dbReference type="EMBL" id="JBGMDY010000001">
    <property type="protein sequence ID" value="KAL2348892.1"/>
    <property type="molecule type" value="Genomic_DNA"/>
</dbReference>
<accession>A0ABD1NLA4</accession>
<dbReference type="PROSITE" id="PS50088">
    <property type="entry name" value="ANK_REPEAT"/>
    <property type="match status" value="1"/>
</dbReference>
<evidence type="ECO:0000259" key="4">
    <source>
        <dbReference type="Pfam" id="PF13962"/>
    </source>
</evidence>
<dbReference type="Pfam" id="PF13962">
    <property type="entry name" value="PGG"/>
    <property type="match status" value="1"/>
</dbReference>
<keyword evidence="2" id="KW-0040">ANK repeat</keyword>
<dbReference type="Gene3D" id="1.25.40.20">
    <property type="entry name" value="Ankyrin repeat-containing domain"/>
    <property type="match status" value="2"/>
</dbReference>
<comment type="subcellular location">
    <subcellularLocation>
        <location evidence="1">Cell membrane</location>
        <topology evidence="1">Peripheral membrane protein</topology>
        <orientation evidence="1">Cytoplasmic side</orientation>
    </subcellularLocation>
</comment>
<dbReference type="AlphaFoldDB" id="A0ABD1NLA4"/>
<gene>
    <name evidence="5" type="ORF">Fmac_002892</name>
</gene>
<feature type="transmembrane region" description="Helical" evidence="3">
    <location>
        <begin position="584"/>
        <end position="606"/>
    </location>
</feature>
<dbReference type="Pfam" id="PF12796">
    <property type="entry name" value="Ank_2"/>
    <property type="match status" value="1"/>
</dbReference>
<keyword evidence="6" id="KW-1185">Reference proteome</keyword>
<feature type="transmembrane region" description="Helical" evidence="3">
    <location>
        <begin position="502"/>
        <end position="521"/>
    </location>
</feature>
<evidence type="ECO:0000313" key="6">
    <source>
        <dbReference type="Proteomes" id="UP001603857"/>
    </source>
</evidence>
<evidence type="ECO:0000256" key="1">
    <source>
        <dbReference type="ARBA" id="ARBA00004413"/>
    </source>
</evidence>
<evidence type="ECO:0000256" key="3">
    <source>
        <dbReference type="SAM" id="Phobius"/>
    </source>
</evidence>
<evidence type="ECO:0000313" key="5">
    <source>
        <dbReference type="EMBL" id="KAL2348892.1"/>
    </source>
</evidence>
<reference evidence="5 6" key="1">
    <citation type="submission" date="2024-08" db="EMBL/GenBank/DDBJ databases">
        <title>Insights into the chromosomal genome structure of Flemingia macrophylla.</title>
        <authorList>
            <person name="Ding Y."/>
            <person name="Zhao Y."/>
            <person name="Bi W."/>
            <person name="Wu M."/>
            <person name="Zhao G."/>
            <person name="Gong Y."/>
            <person name="Li W."/>
            <person name="Zhang P."/>
        </authorList>
    </citation>
    <scope>NUCLEOTIDE SEQUENCE [LARGE SCALE GENOMIC DNA]</scope>
    <source>
        <strain evidence="5">DYQJB</strain>
        <tissue evidence="5">Leaf</tissue>
    </source>
</reference>
<organism evidence="5 6">
    <name type="scientific">Flemingia macrophylla</name>
    <dbReference type="NCBI Taxonomy" id="520843"/>
    <lineage>
        <taxon>Eukaryota</taxon>
        <taxon>Viridiplantae</taxon>
        <taxon>Streptophyta</taxon>
        <taxon>Embryophyta</taxon>
        <taxon>Tracheophyta</taxon>
        <taxon>Spermatophyta</taxon>
        <taxon>Magnoliopsida</taxon>
        <taxon>eudicotyledons</taxon>
        <taxon>Gunneridae</taxon>
        <taxon>Pentapetalae</taxon>
        <taxon>rosids</taxon>
        <taxon>fabids</taxon>
        <taxon>Fabales</taxon>
        <taxon>Fabaceae</taxon>
        <taxon>Papilionoideae</taxon>
        <taxon>50 kb inversion clade</taxon>
        <taxon>NPAAA clade</taxon>
        <taxon>indigoferoid/millettioid clade</taxon>
        <taxon>Phaseoleae</taxon>
        <taxon>Flemingia</taxon>
    </lineage>
</organism>
<name>A0ABD1NLA4_9FABA</name>
<sequence>MEAKSLGIFEVLTKGNYDRWNILMKNYLMGRNLWTVVEKQGTGYPSWPNRKALYTIQQACESKIFDEIKDFTSAKDAWNFLASRYGSDLTGKPDIEQGAVDDNLYDYREVYKHVEKGDWEAAKSLVKLEREPLFLPSDSDGRTILHFATLTGHVNVVMGLLQEGGKRLITMQDKRGNTALALAADLTGDKDVAKCLVQFSPNLLTTMNNDGEIPLLLAARKGHKLMTRYLFYETPMNYFKDQDYHTLTELLKLCIKGDIFDVALRLLDYNYLDLDLHSPEFLKEVFDVLNALAKKPSAFLNCCRFGLLQQIGIMETCEQKRTYCDVKQILKYMTRIVEKLNNSHLQNTLVYTAMLDAAKHGIVEFIEAMADAKNDLLWAIDGHNRDIFSYAILHRKEKVFQLIYDLNGRKEVIKNRKDLFGNNLLHLAGHLGSSFDLNLRSGAALQMQREIQWFQAVEEIVPPKCYEERNDNNMKPHELFTEEHKELVKEGERWAKQAAKSFALVGILITTVMFAAAFTVPGGNNQKGVPIFLNDPVFTTFVVADTISLFTSATSVLIFIWILTSRFHEKDFLKRLPSKLLGALIFLCFSVVSMMIAFCAAIGIVVKNFWANKPLVVGGIALGIIPVITLVPSQAILIWEIFRSTLLANPIRATNRNNTCMGQIRTFVSKLHCE</sequence>
<dbReference type="InterPro" id="IPR036770">
    <property type="entry name" value="Ankyrin_rpt-contain_sf"/>
</dbReference>
<keyword evidence="3" id="KW-0812">Transmembrane</keyword>
<keyword evidence="3" id="KW-0472">Membrane</keyword>
<dbReference type="PANTHER" id="PTHR24177:SF329">
    <property type="entry name" value="ANKYRIN REPEAT PROTEIN"/>
    <property type="match status" value="1"/>
</dbReference>
<dbReference type="PANTHER" id="PTHR24177">
    <property type="entry name" value="CASKIN"/>
    <property type="match status" value="1"/>
</dbReference>
<evidence type="ECO:0000256" key="2">
    <source>
        <dbReference type="PROSITE-ProRule" id="PRU00023"/>
    </source>
</evidence>
<comment type="caution">
    <text evidence="5">The sequence shown here is derived from an EMBL/GenBank/DDBJ whole genome shotgun (WGS) entry which is preliminary data.</text>
</comment>
<feature type="domain" description="PGG" evidence="4">
    <location>
        <begin position="493"/>
        <end position="602"/>
    </location>
</feature>
<dbReference type="SUPFAM" id="SSF48403">
    <property type="entry name" value="Ankyrin repeat"/>
    <property type="match status" value="1"/>
</dbReference>
<dbReference type="InterPro" id="IPR026961">
    <property type="entry name" value="PGG_dom"/>
</dbReference>
<dbReference type="InterPro" id="IPR002110">
    <property type="entry name" value="Ankyrin_rpt"/>
</dbReference>
<protein>
    <recommendedName>
        <fullName evidence="4">PGG domain-containing protein</fullName>
    </recommendedName>
</protein>
<dbReference type="Proteomes" id="UP001603857">
    <property type="component" value="Unassembled WGS sequence"/>
</dbReference>
<keyword evidence="3" id="KW-1133">Transmembrane helix</keyword>
<dbReference type="PROSITE" id="PS50297">
    <property type="entry name" value="ANK_REP_REGION"/>
    <property type="match status" value="1"/>
</dbReference>
<dbReference type="SMART" id="SM00248">
    <property type="entry name" value="ANK"/>
    <property type="match status" value="4"/>
</dbReference>
<proteinExistence type="predicted"/>
<feature type="transmembrane region" description="Helical" evidence="3">
    <location>
        <begin position="618"/>
        <end position="642"/>
    </location>
</feature>